<dbReference type="EMBL" id="NEVH01004418">
    <property type="protein sequence ID" value="PNF39414.1"/>
    <property type="molecule type" value="Genomic_DNA"/>
</dbReference>
<evidence type="ECO:0000256" key="1">
    <source>
        <dbReference type="SAM" id="MobiDB-lite"/>
    </source>
</evidence>
<dbReference type="Proteomes" id="UP000235965">
    <property type="component" value="Unassembled WGS sequence"/>
</dbReference>
<evidence type="ECO:0000313" key="2">
    <source>
        <dbReference type="EMBL" id="PNF39414.1"/>
    </source>
</evidence>
<dbReference type="AlphaFoldDB" id="A0A2J7REZ5"/>
<comment type="caution">
    <text evidence="2">The sequence shown here is derived from an EMBL/GenBank/DDBJ whole genome shotgun (WGS) entry which is preliminary data.</text>
</comment>
<dbReference type="InParanoid" id="A0A2J7REZ5"/>
<sequence>MSECEGRKRKGKRVDGCRNERETEWKEEGRKDRDKGGEKKGKRDEKRRNKE</sequence>
<protein>
    <submittedName>
        <fullName evidence="2">Uncharacterized protein</fullName>
    </submittedName>
</protein>
<evidence type="ECO:0000313" key="3">
    <source>
        <dbReference type="Proteomes" id="UP000235965"/>
    </source>
</evidence>
<name>A0A2J7REZ5_9NEOP</name>
<reference evidence="2 3" key="1">
    <citation type="submission" date="2017-12" db="EMBL/GenBank/DDBJ databases">
        <title>Hemimetabolous genomes reveal molecular basis of termite eusociality.</title>
        <authorList>
            <person name="Harrison M.C."/>
            <person name="Jongepier E."/>
            <person name="Robertson H.M."/>
            <person name="Arning N."/>
            <person name="Bitard-Feildel T."/>
            <person name="Chao H."/>
            <person name="Childers C.P."/>
            <person name="Dinh H."/>
            <person name="Doddapaneni H."/>
            <person name="Dugan S."/>
            <person name="Gowin J."/>
            <person name="Greiner C."/>
            <person name="Han Y."/>
            <person name="Hu H."/>
            <person name="Hughes D.S.T."/>
            <person name="Huylmans A.-K."/>
            <person name="Kemena C."/>
            <person name="Kremer L.P.M."/>
            <person name="Lee S.L."/>
            <person name="Lopez-Ezquerra A."/>
            <person name="Mallet L."/>
            <person name="Monroy-Kuhn J.M."/>
            <person name="Moser A."/>
            <person name="Murali S.C."/>
            <person name="Muzny D.M."/>
            <person name="Otani S."/>
            <person name="Piulachs M.-D."/>
            <person name="Poelchau M."/>
            <person name="Qu J."/>
            <person name="Schaub F."/>
            <person name="Wada-Katsumata A."/>
            <person name="Worley K.C."/>
            <person name="Xie Q."/>
            <person name="Ylla G."/>
            <person name="Poulsen M."/>
            <person name="Gibbs R.A."/>
            <person name="Schal C."/>
            <person name="Richards S."/>
            <person name="Belles X."/>
            <person name="Korb J."/>
            <person name="Bornberg-Bauer E."/>
        </authorList>
    </citation>
    <scope>NUCLEOTIDE SEQUENCE [LARGE SCALE GENOMIC DNA]</scope>
    <source>
        <tissue evidence="2">Whole body</tissue>
    </source>
</reference>
<keyword evidence="3" id="KW-1185">Reference proteome</keyword>
<feature type="region of interest" description="Disordered" evidence="1">
    <location>
        <begin position="1"/>
        <end position="51"/>
    </location>
</feature>
<feature type="compositionally biased region" description="Basic and acidic residues" evidence="1">
    <location>
        <begin position="13"/>
        <end position="51"/>
    </location>
</feature>
<proteinExistence type="predicted"/>
<organism evidence="2 3">
    <name type="scientific">Cryptotermes secundus</name>
    <dbReference type="NCBI Taxonomy" id="105785"/>
    <lineage>
        <taxon>Eukaryota</taxon>
        <taxon>Metazoa</taxon>
        <taxon>Ecdysozoa</taxon>
        <taxon>Arthropoda</taxon>
        <taxon>Hexapoda</taxon>
        <taxon>Insecta</taxon>
        <taxon>Pterygota</taxon>
        <taxon>Neoptera</taxon>
        <taxon>Polyneoptera</taxon>
        <taxon>Dictyoptera</taxon>
        <taxon>Blattodea</taxon>
        <taxon>Blattoidea</taxon>
        <taxon>Termitoidae</taxon>
        <taxon>Kalotermitidae</taxon>
        <taxon>Cryptotermitinae</taxon>
        <taxon>Cryptotermes</taxon>
    </lineage>
</organism>
<gene>
    <name evidence="2" type="ORF">B7P43_G12678</name>
</gene>
<accession>A0A2J7REZ5</accession>